<reference evidence="10 11" key="1">
    <citation type="submission" date="2015-05" db="EMBL/GenBank/DDBJ databases">
        <authorList>
            <person name="Wang D.B."/>
            <person name="Wang M."/>
        </authorList>
    </citation>
    <scope>NUCLEOTIDE SEQUENCE [LARGE SCALE GENOMIC DNA]</scope>
    <source>
        <strain evidence="10">VL1</strain>
    </source>
</reference>
<dbReference type="EMBL" id="CVQH01020284">
    <property type="protein sequence ID" value="CRK26713.1"/>
    <property type="molecule type" value="Genomic_DNA"/>
</dbReference>
<dbReference type="Pfam" id="PF14497">
    <property type="entry name" value="GST_C_3"/>
    <property type="match status" value="1"/>
</dbReference>
<accession>A0A0G4LXB3</accession>
<dbReference type="Pfam" id="PF02798">
    <property type="entry name" value="GST_N"/>
    <property type="match status" value="1"/>
</dbReference>
<dbReference type="SFLD" id="SFLDS00019">
    <property type="entry name" value="Glutathione_Transferase_(cytos"/>
    <property type="match status" value="1"/>
</dbReference>
<feature type="domain" description="GST C-terminal" evidence="9">
    <location>
        <begin position="112"/>
        <end position="261"/>
    </location>
</feature>
<evidence type="ECO:0000256" key="2">
    <source>
        <dbReference type="ARBA" id="ARBA00007409"/>
    </source>
</evidence>
<dbReference type="SUPFAM" id="SSF47616">
    <property type="entry name" value="GST C-terminal domain-like"/>
    <property type="match status" value="1"/>
</dbReference>
<evidence type="ECO:0000256" key="5">
    <source>
        <dbReference type="ARBA" id="ARBA00044511"/>
    </source>
</evidence>
<feature type="domain" description="GST N-terminal" evidence="8">
    <location>
        <begin position="6"/>
        <end position="94"/>
    </location>
</feature>
<sequence>MAEAQDAHVKLYWLNKSRAQNILWLLEELNVKYDVELFHRSRETMLAPPELTKVHPLGKSPVIEITPPGSTDSVKLAESGFIAQYLCDHFPEGQRLVPQKWKEGRENQIAGETEAWMRYQYLLHYVEGSLMPILVMTLIISSLKSPNVPFYVRPITTAAANKVIAMAVFPNAKKHLAMIEQLLETAPDGGSYICGKTLSAADILLSFALIAGEHRFDAMGEWPGGSAKAAHPKVFEYIQRLKQEPGYKRSTDKIRELDGEFEEPAALKNCQYDGSQSGSFNRRQFYRCDLTIQTQQNPPTRRVVCSAPQDAMFAARTICTTCRSRLLAETVAKGASVRHQSTVPAASTFRNLTETTRSNHDATVRHKHVPTHKPSSATSERIPRGSNDGNAKRRALDLFESTINSARRSESQAEADTQKLHQIARNIDAILHNARENPEEPYAAALYACVVDDILPLLRQSDSGLLPQFAYSKATEALRAVLEAKVNACDDPTLPRASELCGTLAEIGMKTPGRLDPFLGLLNWLIAKTPAEANAAGSPSVDAHFDQRLLEDLLGCWKGLSLSRHAYKARGLDTRRPTPRNPRNISDPLYNCHVEFPLLVSLDPKKLVVVLATTFVLLSDPRAQPAASTEALEAVKKELKVFVQPFDAVRLESHFTAHPALWEYVAPRIDWAPLQARIQSKPKQPIEFHSPTKTAHANVKVPTKRISYSAWHKRLSTLFKLNDANGLREAWEELTNPVNDTDRADKLRQCPELFDYVLNQCCSKHGSGGDKFWESFTNQTMEYMNTIGLVPTIRTYTSMMEGWKIAKRLRSVQLLWNQVVESGMELDHHIWSSRISANGALGNPNAGMKVLTEMQAIWEESVANGTQHKAVKPDISSVNAAISGFLRNDRMSSVQDVLAWANSQRIEPDIFTYNKLLGYMLKKGRMEEADNILSSMKTSGINPDSATFTIILETALAEMSMQDPDVQRVTVRRVFAEMATCGLEPNQQTYAKMLHLLVRSGDGAKVPIEAVLSHLRASGLQPSPQICTILFEYYFSRRPRDWDAIRALITDRRSRTRVLTDRIFWETVMRHFHAAGEVRAALEIFYDMDDWGIWPSLSVLEPILRSLTAAREWEEAQKLVTTVRKQARPLSTDPDGRYYKQAFWFVARDCGLMQEEA</sequence>
<comment type="similarity">
    <text evidence="1">Belongs to the CCM1 family.</text>
</comment>
<dbReference type="Gene3D" id="3.40.30.10">
    <property type="entry name" value="Glutaredoxin"/>
    <property type="match status" value="1"/>
</dbReference>
<keyword evidence="3" id="KW-0677">Repeat</keyword>
<dbReference type="NCBIfam" id="TIGR00756">
    <property type="entry name" value="PPR"/>
    <property type="match status" value="1"/>
</dbReference>
<dbReference type="InterPro" id="IPR004046">
    <property type="entry name" value="GST_C"/>
</dbReference>
<dbReference type="AlphaFoldDB" id="A0A0G4LXB3"/>
<dbReference type="SFLD" id="SFLDG00358">
    <property type="entry name" value="Main_(cytGST)"/>
    <property type="match status" value="1"/>
</dbReference>
<dbReference type="InterPro" id="IPR036249">
    <property type="entry name" value="Thioredoxin-like_sf"/>
</dbReference>
<evidence type="ECO:0000256" key="4">
    <source>
        <dbReference type="ARBA" id="ARBA00044493"/>
    </source>
</evidence>
<evidence type="ECO:0000313" key="11">
    <source>
        <dbReference type="Proteomes" id="UP000044602"/>
    </source>
</evidence>
<dbReference type="Gene3D" id="1.20.1050.10">
    <property type="match status" value="1"/>
</dbReference>
<comment type="subunit">
    <text evidence="5">Binds to mitochondrial small subunit 15S rRNA.</text>
</comment>
<dbReference type="PROSITE" id="PS50404">
    <property type="entry name" value="GST_NTER"/>
    <property type="match status" value="1"/>
</dbReference>
<dbReference type="STRING" id="100787.A0A0G4LXB3"/>
<feature type="region of interest" description="Disordered" evidence="7">
    <location>
        <begin position="358"/>
        <end position="393"/>
    </location>
</feature>
<dbReference type="InterPro" id="IPR011990">
    <property type="entry name" value="TPR-like_helical_dom_sf"/>
</dbReference>
<evidence type="ECO:0000313" key="10">
    <source>
        <dbReference type="EMBL" id="CRK26713.1"/>
    </source>
</evidence>
<comment type="function">
    <text evidence="4">Regulates mitochondrial small subunit maturation by controlling 15S rRNA 5'-end processing. Localizes to the 5' precursor of the 15S rRNA in a position that is subsequently occupied by mS47 in the mature yeast mtSSU. Uses structure and sequence-specific RNA recognition, binding to a single-stranded region of the precursor and specifically recognizing bases -6 to -1. The exchange of Ccm1 for mS47 is coupled to the irreversible removal of precursor rRNA that is accompanied by conformational changes of the mitoribosomal proteins uS5m and mS26. These conformational changes signal completion of 5'-end rRNA processing through protection of the mature 5'-end of the 15S rRNA and stabilization of mS47. The removal of the 5' precursor together with the dissociation of Ccm1 may be catalyzed by the 5'-3' exoribonuclease Pet127. Involved in the specific removal of group I introns in mitochondrial encoded transcripts.</text>
</comment>
<evidence type="ECO:0000259" key="8">
    <source>
        <dbReference type="PROSITE" id="PS50404"/>
    </source>
</evidence>
<dbReference type="SUPFAM" id="SSF52833">
    <property type="entry name" value="Thioredoxin-like"/>
    <property type="match status" value="1"/>
</dbReference>
<evidence type="ECO:0000256" key="7">
    <source>
        <dbReference type="SAM" id="MobiDB-lite"/>
    </source>
</evidence>
<dbReference type="Gene3D" id="1.25.40.10">
    <property type="entry name" value="Tetratricopeptide repeat domain"/>
    <property type="match status" value="3"/>
</dbReference>
<dbReference type="InterPro" id="IPR004045">
    <property type="entry name" value="Glutathione_S-Trfase_N"/>
</dbReference>
<dbReference type="InterPro" id="IPR040079">
    <property type="entry name" value="Glutathione_S-Trfase"/>
</dbReference>
<evidence type="ECO:0000256" key="6">
    <source>
        <dbReference type="PROSITE-ProRule" id="PRU00708"/>
    </source>
</evidence>
<dbReference type="InterPro" id="IPR010987">
    <property type="entry name" value="Glutathione-S-Trfase_C-like"/>
</dbReference>
<dbReference type="PROSITE" id="PS51375">
    <property type="entry name" value="PPR"/>
    <property type="match status" value="2"/>
</dbReference>
<gene>
    <name evidence="10" type="ORF">BN1708_014652</name>
</gene>
<dbReference type="Proteomes" id="UP000044602">
    <property type="component" value="Unassembled WGS sequence"/>
</dbReference>
<evidence type="ECO:0000256" key="3">
    <source>
        <dbReference type="ARBA" id="ARBA00022737"/>
    </source>
</evidence>
<comment type="similarity">
    <text evidence="2">Belongs to the GST superfamily.</text>
</comment>
<evidence type="ECO:0008006" key="12">
    <source>
        <dbReference type="Google" id="ProtNLM"/>
    </source>
</evidence>
<protein>
    <recommendedName>
        <fullName evidence="12">GST N-terminal domain-containing protein</fullName>
    </recommendedName>
</protein>
<dbReference type="Pfam" id="PF13041">
    <property type="entry name" value="PPR_2"/>
    <property type="match status" value="1"/>
</dbReference>
<evidence type="ECO:0000259" key="9">
    <source>
        <dbReference type="PROSITE" id="PS50405"/>
    </source>
</evidence>
<evidence type="ECO:0000256" key="1">
    <source>
        <dbReference type="ARBA" id="ARBA00006192"/>
    </source>
</evidence>
<dbReference type="CDD" id="cd03046">
    <property type="entry name" value="GST_N_GTT1_like"/>
    <property type="match status" value="1"/>
</dbReference>
<keyword evidence="11" id="KW-1185">Reference proteome</keyword>
<dbReference type="PROSITE" id="PS50405">
    <property type="entry name" value="GST_CTER"/>
    <property type="match status" value="1"/>
</dbReference>
<dbReference type="PANTHER" id="PTHR47447:SF17">
    <property type="entry name" value="OS12G0638900 PROTEIN"/>
    <property type="match status" value="1"/>
</dbReference>
<proteinExistence type="inferred from homology"/>
<dbReference type="InterPro" id="IPR036282">
    <property type="entry name" value="Glutathione-S-Trfase_C_sf"/>
</dbReference>
<feature type="repeat" description="PPR" evidence="6">
    <location>
        <begin position="1061"/>
        <end position="1095"/>
    </location>
</feature>
<organism evidence="10 11">
    <name type="scientific">Verticillium longisporum</name>
    <name type="common">Verticillium dahliae var. longisporum</name>
    <dbReference type="NCBI Taxonomy" id="100787"/>
    <lineage>
        <taxon>Eukaryota</taxon>
        <taxon>Fungi</taxon>
        <taxon>Dikarya</taxon>
        <taxon>Ascomycota</taxon>
        <taxon>Pezizomycotina</taxon>
        <taxon>Sordariomycetes</taxon>
        <taxon>Hypocreomycetidae</taxon>
        <taxon>Glomerellales</taxon>
        <taxon>Plectosphaerellaceae</taxon>
        <taxon>Verticillium</taxon>
    </lineage>
</organism>
<feature type="repeat" description="PPR" evidence="6">
    <location>
        <begin position="909"/>
        <end position="943"/>
    </location>
</feature>
<dbReference type="InterPro" id="IPR002885">
    <property type="entry name" value="PPR_rpt"/>
</dbReference>
<name>A0A0G4LXB3_VERLO</name>
<dbReference type="PANTHER" id="PTHR47447">
    <property type="entry name" value="OS03G0856100 PROTEIN"/>
    <property type="match status" value="1"/>
</dbReference>